<accession>A0A9P5YRG0</accession>
<sequence length="96" mass="11186">MRFPNEWIFVCLFGHVFRDSKNRHRSMLNTQLHYLTISPLADIHLGSVQRLWKSPTFTQFLSSHINGTSNNDLLYLQIRDAIQPAVTGPQHLNIRN</sequence>
<keyword evidence="2" id="KW-1185">Reference proteome</keyword>
<evidence type="ECO:0000313" key="1">
    <source>
        <dbReference type="EMBL" id="KAF9473743.1"/>
    </source>
</evidence>
<dbReference type="Proteomes" id="UP000807469">
    <property type="component" value="Unassembled WGS sequence"/>
</dbReference>
<name>A0A9P5YRG0_9AGAR</name>
<gene>
    <name evidence="1" type="ORF">BDN70DRAFT_361158</name>
</gene>
<protein>
    <submittedName>
        <fullName evidence="1">Uncharacterized protein</fullName>
    </submittedName>
</protein>
<proteinExistence type="predicted"/>
<dbReference type="AlphaFoldDB" id="A0A9P5YRG0"/>
<reference evidence="1" key="1">
    <citation type="submission" date="2020-11" db="EMBL/GenBank/DDBJ databases">
        <authorList>
            <consortium name="DOE Joint Genome Institute"/>
            <person name="Ahrendt S."/>
            <person name="Riley R."/>
            <person name="Andreopoulos W."/>
            <person name="Labutti K."/>
            <person name="Pangilinan J."/>
            <person name="Ruiz-Duenas F.J."/>
            <person name="Barrasa J.M."/>
            <person name="Sanchez-Garcia M."/>
            <person name="Camarero S."/>
            <person name="Miyauchi S."/>
            <person name="Serrano A."/>
            <person name="Linde D."/>
            <person name="Babiker R."/>
            <person name="Drula E."/>
            <person name="Ayuso-Fernandez I."/>
            <person name="Pacheco R."/>
            <person name="Padilla G."/>
            <person name="Ferreira P."/>
            <person name="Barriuso J."/>
            <person name="Kellner H."/>
            <person name="Castanera R."/>
            <person name="Alfaro M."/>
            <person name="Ramirez L."/>
            <person name="Pisabarro A.G."/>
            <person name="Kuo A."/>
            <person name="Tritt A."/>
            <person name="Lipzen A."/>
            <person name="He G."/>
            <person name="Yan M."/>
            <person name="Ng V."/>
            <person name="Cullen D."/>
            <person name="Martin F."/>
            <person name="Rosso M.-N."/>
            <person name="Henrissat B."/>
            <person name="Hibbett D."/>
            <person name="Martinez A.T."/>
            <person name="Grigoriev I.V."/>
        </authorList>
    </citation>
    <scope>NUCLEOTIDE SEQUENCE</scope>
    <source>
        <strain evidence="1">CIRM-BRFM 674</strain>
    </source>
</reference>
<organism evidence="1 2">
    <name type="scientific">Pholiota conissans</name>
    <dbReference type="NCBI Taxonomy" id="109636"/>
    <lineage>
        <taxon>Eukaryota</taxon>
        <taxon>Fungi</taxon>
        <taxon>Dikarya</taxon>
        <taxon>Basidiomycota</taxon>
        <taxon>Agaricomycotina</taxon>
        <taxon>Agaricomycetes</taxon>
        <taxon>Agaricomycetidae</taxon>
        <taxon>Agaricales</taxon>
        <taxon>Agaricineae</taxon>
        <taxon>Strophariaceae</taxon>
        <taxon>Pholiota</taxon>
    </lineage>
</organism>
<dbReference type="EMBL" id="MU155419">
    <property type="protein sequence ID" value="KAF9473743.1"/>
    <property type="molecule type" value="Genomic_DNA"/>
</dbReference>
<comment type="caution">
    <text evidence="1">The sequence shown here is derived from an EMBL/GenBank/DDBJ whole genome shotgun (WGS) entry which is preliminary data.</text>
</comment>
<evidence type="ECO:0000313" key="2">
    <source>
        <dbReference type="Proteomes" id="UP000807469"/>
    </source>
</evidence>